<comment type="caution">
    <text evidence="2">The sequence shown here is derived from an EMBL/GenBank/DDBJ whole genome shotgun (WGS) entry which is preliminary data.</text>
</comment>
<sequence length="542" mass="60234">MKTILKYRHFIYTSVLLLFVILVGKYLLNEYKPSEIRGISIEDFGAKPIEKSHGFNSTAAIQKAIQSAIENQVPLVIPKGTFEVDSGALKAVIPAGKSLEIVGKGEKSVIRRKSRSVFKDSQDLLEITSSHGNVKQITLKRFSIDGNATGNPLPAGNVDPYLWEHSSSIRIHGAHSSSRINHVIIENLTCYDPIADHIYFPGYNDSFVGTVKIKNMNAYFRSRTRSDVTVTGGLTSLNVMDSKLTRLEVELNKPSSKLFVMKVSNVKITQQLDISGDNMEFYGDKITAAHFQFWKAKGWIRDSELHFKKGVTPRADKLYSFRFINTKFIYPVANDGKIYPLRLNYTFDVAFEKCKFLIDSNAGSVFKGSALETRARTNQKEVRVLKVTDSEFDKRFSKNIHLDRSGSAILKNNAYSGSDAAIFMSGSQKYALNVVIDGGSFENITGVPFSFDAVDGLNLTLNNIVIPADLSGYKKIKSSSNPKYVKNNRILIAEEPPSGGGILGDIVTIKDSSGNASQRWIAVKSDSDSAEWRPYQRSDTKT</sequence>
<keyword evidence="3" id="KW-1185">Reference proteome</keyword>
<reference evidence="2 3" key="1">
    <citation type="submission" date="2018-06" db="EMBL/GenBank/DDBJ databases">
        <title>Paenibacillus montanisoli sp. nov., isolated from mountain area soil.</title>
        <authorList>
            <person name="Wu M."/>
        </authorList>
    </citation>
    <scope>NUCLEOTIDE SEQUENCE [LARGE SCALE GENOMIC DNA]</scope>
    <source>
        <strain evidence="2 3">RA17</strain>
    </source>
</reference>
<dbReference type="SUPFAM" id="SSF51126">
    <property type="entry name" value="Pectin lyase-like"/>
    <property type="match status" value="1"/>
</dbReference>
<dbReference type="AlphaFoldDB" id="A0A328U7V8"/>
<gene>
    <name evidence="2" type="ORF">DL346_03095</name>
</gene>
<keyword evidence="1" id="KW-0812">Transmembrane</keyword>
<dbReference type="Gene3D" id="2.160.20.10">
    <property type="entry name" value="Single-stranded right-handed beta-helix, Pectin lyase-like"/>
    <property type="match status" value="1"/>
</dbReference>
<dbReference type="InterPro" id="IPR011050">
    <property type="entry name" value="Pectin_lyase_fold/virulence"/>
</dbReference>
<evidence type="ECO:0000313" key="3">
    <source>
        <dbReference type="Proteomes" id="UP000249260"/>
    </source>
</evidence>
<dbReference type="InterPro" id="IPR012334">
    <property type="entry name" value="Pectin_lyas_fold"/>
</dbReference>
<accession>A0A328U7V8</accession>
<evidence type="ECO:0008006" key="4">
    <source>
        <dbReference type="Google" id="ProtNLM"/>
    </source>
</evidence>
<evidence type="ECO:0000313" key="2">
    <source>
        <dbReference type="EMBL" id="RAP77481.1"/>
    </source>
</evidence>
<dbReference type="RefSeq" id="WP_112880604.1">
    <property type="nucleotide sequence ID" value="NZ_QLUW01000001.1"/>
</dbReference>
<dbReference type="EMBL" id="QLUW01000001">
    <property type="protein sequence ID" value="RAP77481.1"/>
    <property type="molecule type" value="Genomic_DNA"/>
</dbReference>
<evidence type="ECO:0000256" key="1">
    <source>
        <dbReference type="SAM" id="Phobius"/>
    </source>
</evidence>
<dbReference type="Proteomes" id="UP000249260">
    <property type="component" value="Unassembled WGS sequence"/>
</dbReference>
<organism evidence="2 3">
    <name type="scientific">Paenibacillus montanisoli</name>
    <dbReference type="NCBI Taxonomy" id="2081970"/>
    <lineage>
        <taxon>Bacteria</taxon>
        <taxon>Bacillati</taxon>
        <taxon>Bacillota</taxon>
        <taxon>Bacilli</taxon>
        <taxon>Bacillales</taxon>
        <taxon>Paenibacillaceae</taxon>
        <taxon>Paenibacillus</taxon>
    </lineage>
</organism>
<dbReference type="OrthoDB" id="6502305at2"/>
<feature type="transmembrane region" description="Helical" evidence="1">
    <location>
        <begin position="9"/>
        <end position="28"/>
    </location>
</feature>
<keyword evidence="1" id="KW-1133">Transmembrane helix</keyword>
<protein>
    <recommendedName>
        <fullName evidence="4">Pectate lyase superfamily protein domain-containing protein</fullName>
    </recommendedName>
</protein>
<proteinExistence type="predicted"/>
<name>A0A328U7V8_9BACL</name>
<keyword evidence="1" id="KW-0472">Membrane</keyword>